<dbReference type="Proteomes" id="UP000242180">
    <property type="component" value="Unassembled WGS sequence"/>
</dbReference>
<dbReference type="PANTHER" id="PTHR31852">
    <property type="entry name" value="LATE EMBRYOGENESIS ABUNDANT (LEA) HYDROXYPROLINE-RICH GLYCOPROTEIN FAMILY"/>
    <property type="match status" value="1"/>
</dbReference>
<evidence type="ECO:0000259" key="2">
    <source>
        <dbReference type="Pfam" id="PF03168"/>
    </source>
</evidence>
<dbReference type="InParanoid" id="A0A1X2H591"/>
<dbReference type="EMBL" id="MCGN01000009">
    <property type="protein sequence ID" value="ORY93488.1"/>
    <property type="molecule type" value="Genomic_DNA"/>
</dbReference>
<dbReference type="AlphaFoldDB" id="A0A1X2H591"/>
<gene>
    <name evidence="3" type="ORF">BCR43DRAFT_553172</name>
</gene>
<evidence type="ECO:0000313" key="4">
    <source>
        <dbReference type="Proteomes" id="UP000242180"/>
    </source>
</evidence>
<dbReference type="SUPFAM" id="SSF117070">
    <property type="entry name" value="LEA14-like"/>
    <property type="match status" value="1"/>
</dbReference>
<keyword evidence="1" id="KW-1133">Transmembrane helix</keyword>
<dbReference type="InterPro" id="IPR004864">
    <property type="entry name" value="LEA_2"/>
</dbReference>
<reference evidence="3 4" key="1">
    <citation type="submission" date="2016-07" db="EMBL/GenBank/DDBJ databases">
        <title>Pervasive Adenine N6-methylation of Active Genes in Fungi.</title>
        <authorList>
            <consortium name="DOE Joint Genome Institute"/>
            <person name="Mondo S.J."/>
            <person name="Dannebaum R.O."/>
            <person name="Kuo R.C."/>
            <person name="Labutti K."/>
            <person name="Haridas S."/>
            <person name="Kuo A."/>
            <person name="Salamov A."/>
            <person name="Ahrendt S.R."/>
            <person name="Lipzen A."/>
            <person name="Sullivan W."/>
            <person name="Andreopoulos W.B."/>
            <person name="Clum A."/>
            <person name="Lindquist E."/>
            <person name="Daum C."/>
            <person name="Ramamoorthy G.K."/>
            <person name="Gryganskyi A."/>
            <person name="Culley D."/>
            <person name="Magnuson J.K."/>
            <person name="James T.Y."/>
            <person name="O'Malley M.A."/>
            <person name="Stajich J.E."/>
            <person name="Spatafora J.W."/>
            <person name="Visel A."/>
            <person name="Grigoriev I.V."/>
        </authorList>
    </citation>
    <scope>NUCLEOTIDE SEQUENCE [LARGE SCALE GENOMIC DNA]</scope>
    <source>
        <strain evidence="3 4">NRRL 2496</strain>
    </source>
</reference>
<feature type="domain" description="Late embryogenesis abundant protein LEA-2 subgroup" evidence="2">
    <location>
        <begin position="128"/>
        <end position="224"/>
    </location>
</feature>
<dbReference type="STRING" id="13706.A0A1X2H591"/>
<dbReference type="Pfam" id="PF03168">
    <property type="entry name" value="LEA_2"/>
    <property type="match status" value="1"/>
</dbReference>
<organism evidence="3 4">
    <name type="scientific">Syncephalastrum racemosum</name>
    <name type="common">Filamentous fungus</name>
    <dbReference type="NCBI Taxonomy" id="13706"/>
    <lineage>
        <taxon>Eukaryota</taxon>
        <taxon>Fungi</taxon>
        <taxon>Fungi incertae sedis</taxon>
        <taxon>Mucoromycota</taxon>
        <taxon>Mucoromycotina</taxon>
        <taxon>Mucoromycetes</taxon>
        <taxon>Mucorales</taxon>
        <taxon>Syncephalastraceae</taxon>
        <taxon>Syncephalastrum</taxon>
    </lineage>
</organism>
<dbReference type="InterPro" id="IPR055301">
    <property type="entry name" value="Lea14-like_2"/>
</dbReference>
<comment type="caution">
    <text evidence="3">The sequence shown here is derived from an EMBL/GenBank/DDBJ whole genome shotgun (WGS) entry which is preliminary data.</text>
</comment>
<keyword evidence="1" id="KW-0812">Transmembrane</keyword>
<keyword evidence="1" id="KW-0472">Membrane</keyword>
<keyword evidence="4" id="KW-1185">Reference proteome</keyword>
<protein>
    <recommendedName>
        <fullName evidence="2">Late embryogenesis abundant protein LEA-2 subgroup domain-containing protein</fullName>
    </recommendedName>
</protein>
<evidence type="ECO:0000313" key="3">
    <source>
        <dbReference type="EMBL" id="ORY93488.1"/>
    </source>
</evidence>
<accession>A0A1X2H591</accession>
<sequence>MHNEYHDYNDLHEDKRATTDQGYVGGRGNQYYPLGDEHPAPTGGVVYTDSPRKRSCIDKLCCGCCTCFPRWMRWICCILFLIIVALAIVIGVLAALFKVPDVKFNGLSGEPSFNLTGTSANFMFNLNITVDNKNVEGITFNEITAEAYYPGFDNKSIGGGKKDNVHISSNAVTTIIFPFTISVDATDSTTQQILLDILSKCGITGSSDSSGQITVNYKVKPQLKIIGITISPTISNSANLPCPSDVS</sequence>
<feature type="transmembrane region" description="Helical" evidence="1">
    <location>
        <begin position="71"/>
        <end position="97"/>
    </location>
</feature>
<name>A0A1X2H591_SYNRA</name>
<dbReference type="Gene3D" id="2.60.40.1820">
    <property type="match status" value="1"/>
</dbReference>
<evidence type="ECO:0000256" key="1">
    <source>
        <dbReference type="SAM" id="Phobius"/>
    </source>
</evidence>
<dbReference type="OrthoDB" id="20273at2759"/>
<dbReference type="OMA" id="FLRPPNI"/>
<proteinExistence type="predicted"/>